<dbReference type="Proteomes" id="UP000828924">
    <property type="component" value="Chromosome"/>
</dbReference>
<reference evidence="2 3" key="1">
    <citation type="submission" date="2021-03" db="EMBL/GenBank/DDBJ databases">
        <title>Complete genome of Streptomyces formicae strain 1H-GS9 (DSM 100524).</title>
        <authorList>
            <person name="Atanasov K.E."/>
            <person name="Altabella T."/>
            <person name="Ferrer A."/>
        </authorList>
    </citation>
    <scope>NUCLEOTIDE SEQUENCE [LARGE SCALE GENOMIC DNA]</scope>
    <source>
        <strain evidence="2 3">1H-GS9</strain>
    </source>
</reference>
<feature type="signal peptide" evidence="1">
    <location>
        <begin position="1"/>
        <end position="31"/>
    </location>
</feature>
<gene>
    <name evidence="2" type="ORF">J4032_00580</name>
</gene>
<name>A0ABY3WCE3_9ACTN</name>
<organism evidence="2 3">
    <name type="scientific">Streptomyces formicae</name>
    <dbReference type="NCBI Taxonomy" id="1616117"/>
    <lineage>
        <taxon>Bacteria</taxon>
        <taxon>Bacillati</taxon>
        <taxon>Actinomycetota</taxon>
        <taxon>Actinomycetes</taxon>
        <taxon>Kitasatosporales</taxon>
        <taxon>Streptomycetaceae</taxon>
        <taxon>Streptomyces</taxon>
    </lineage>
</organism>
<proteinExistence type="predicted"/>
<evidence type="ECO:0000256" key="1">
    <source>
        <dbReference type="SAM" id="SignalP"/>
    </source>
</evidence>
<keyword evidence="3" id="KW-1185">Reference proteome</keyword>
<accession>A0ABY3WCE3</accession>
<dbReference type="PANTHER" id="PTHR38589:SF1">
    <property type="entry name" value="BLR0621 PROTEIN"/>
    <property type="match status" value="1"/>
</dbReference>
<keyword evidence="1" id="KW-0732">Signal</keyword>
<evidence type="ECO:0000313" key="2">
    <source>
        <dbReference type="EMBL" id="UNM10204.1"/>
    </source>
</evidence>
<dbReference type="PANTHER" id="PTHR38589">
    <property type="entry name" value="BLR0621 PROTEIN"/>
    <property type="match status" value="1"/>
</dbReference>
<evidence type="ECO:0000313" key="3">
    <source>
        <dbReference type="Proteomes" id="UP000828924"/>
    </source>
</evidence>
<dbReference type="EMBL" id="CP071872">
    <property type="protein sequence ID" value="UNM10204.1"/>
    <property type="molecule type" value="Genomic_DNA"/>
</dbReference>
<sequence>MLSTLLTRAAAARPAAVLLAAVLLLAGCAKPAEPPPPAPGPDLPTKIVRAGPAEIPGLGPGTRRLIPDGTSQAVVVTGEDADSSNSEVVLYERDPGRGWRAVVGPWPAHNALKGWTDEHWAGDNRSPTGVFGLTDAGGRLPDPGTKLPYHESPSLFTVTGTGFLGEPLEGSFDYVVAINYNRRPGTSPLYDEGTRPMGWDRGGGVWFHVDHDGPTQACVSLELDQMRELLLWLDPKSDPVVVMGDGKSLAR</sequence>
<feature type="chain" id="PRO_5046525126" description="Lipoprotein" evidence="1">
    <location>
        <begin position="32"/>
        <end position="251"/>
    </location>
</feature>
<evidence type="ECO:0008006" key="4">
    <source>
        <dbReference type="Google" id="ProtNLM"/>
    </source>
</evidence>
<protein>
    <recommendedName>
        <fullName evidence="4">Lipoprotein</fullName>
    </recommendedName>
</protein>
<dbReference type="RefSeq" id="WP_242328693.1">
    <property type="nucleotide sequence ID" value="NZ_CP071872.1"/>
</dbReference>